<evidence type="ECO:0000313" key="4">
    <source>
        <dbReference type="Proteomes" id="UP001210865"/>
    </source>
</evidence>
<dbReference type="CDD" id="cd06223">
    <property type="entry name" value="PRTases_typeI"/>
    <property type="match status" value="1"/>
</dbReference>
<dbReference type="Proteomes" id="UP001210865">
    <property type="component" value="Chromosome"/>
</dbReference>
<dbReference type="InterPro" id="IPR051910">
    <property type="entry name" value="ComF/GntX_DNA_util-trans"/>
</dbReference>
<reference evidence="3 4" key="1">
    <citation type="submission" date="2022-12" db="EMBL/GenBank/DDBJ databases">
        <title>Sphingomonas abieness sp. nov., an endophytic bacterium isolated from Abies koreana.</title>
        <authorList>
            <person name="Jiang L."/>
            <person name="Lee J."/>
        </authorList>
    </citation>
    <scope>NUCLEOTIDE SEQUENCE [LARGE SCALE GENOMIC DNA]</scope>
    <source>
        <strain evidence="4">PAMB 00755</strain>
    </source>
</reference>
<dbReference type="InterPro" id="IPR044005">
    <property type="entry name" value="DZR_2"/>
</dbReference>
<dbReference type="EMBL" id="CP115174">
    <property type="protein sequence ID" value="WBO24637.1"/>
    <property type="molecule type" value="Genomic_DNA"/>
</dbReference>
<dbReference type="InterPro" id="IPR029057">
    <property type="entry name" value="PRTase-like"/>
</dbReference>
<organism evidence="3 4">
    <name type="scientific">Sphingomonas abietis</name>
    <dbReference type="NCBI Taxonomy" id="3012344"/>
    <lineage>
        <taxon>Bacteria</taxon>
        <taxon>Pseudomonadati</taxon>
        <taxon>Pseudomonadota</taxon>
        <taxon>Alphaproteobacteria</taxon>
        <taxon>Sphingomonadales</taxon>
        <taxon>Sphingomonadaceae</taxon>
        <taxon>Sphingomonas</taxon>
    </lineage>
</organism>
<evidence type="ECO:0000256" key="1">
    <source>
        <dbReference type="ARBA" id="ARBA00008007"/>
    </source>
</evidence>
<accession>A0ABY7NVN6</accession>
<gene>
    <name evidence="3" type="ORF">PBT88_13350</name>
</gene>
<proteinExistence type="inferred from homology"/>
<feature type="domain" description="Double zinc ribbon" evidence="2">
    <location>
        <begin position="17"/>
        <end position="74"/>
    </location>
</feature>
<comment type="similarity">
    <text evidence="1">Belongs to the ComF/GntX family.</text>
</comment>
<protein>
    <submittedName>
        <fullName evidence="3">ComF family protein</fullName>
    </submittedName>
</protein>
<dbReference type="PANTHER" id="PTHR47505">
    <property type="entry name" value="DNA UTILIZATION PROTEIN YHGH"/>
    <property type="match status" value="1"/>
</dbReference>
<dbReference type="Gene3D" id="3.40.50.2020">
    <property type="match status" value="1"/>
</dbReference>
<dbReference type="Pfam" id="PF18912">
    <property type="entry name" value="DZR_2"/>
    <property type="match status" value="1"/>
</dbReference>
<name>A0ABY7NVN6_9SPHN</name>
<dbReference type="InterPro" id="IPR000836">
    <property type="entry name" value="PRTase_dom"/>
</dbReference>
<dbReference type="PANTHER" id="PTHR47505:SF1">
    <property type="entry name" value="DNA UTILIZATION PROTEIN YHGH"/>
    <property type="match status" value="1"/>
</dbReference>
<evidence type="ECO:0000259" key="2">
    <source>
        <dbReference type="Pfam" id="PF18912"/>
    </source>
</evidence>
<sequence length="252" mass="26960">MASSAARLLRIVCSTTLDVILPPRCPGCGLIVDGDHRFCVDCWQKLEFLGSPACMRCAVPLPHDLGVDAMCGACHADPPAFDRAAAAVAYGEVARTVALRLKYGGRPGVARMMAKQMARLVGEVPPDTLVVPVPLHRWRLWSRGYNQALLIARGVADRAGLECAPDLLIRARATPVLRGLGRKDRAKAVAGVFAMSIAGKRAVKGRAVLLVDDVYTSGATAGACAKVLRRAGAAEIRLLCWARVLRDDEAQR</sequence>
<evidence type="ECO:0000313" key="3">
    <source>
        <dbReference type="EMBL" id="WBO24637.1"/>
    </source>
</evidence>
<dbReference type="SUPFAM" id="SSF53271">
    <property type="entry name" value="PRTase-like"/>
    <property type="match status" value="1"/>
</dbReference>
<keyword evidence="4" id="KW-1185">Reference proteome</keyword>
<dbReference type="RefSeq" id="WP_270079257.1">
    <property type="nucleotide sequence ID" value="NZ_CP115174.1"/>
</dbReference>